<evidence type="ECO:0000256" key="1">
    <source>
        <dbReference type="SAM" id="MobiDB-lite"/>
    </source>
</evidence>
<evidence type="ECO:0000313" key="3">
    <source>
        <dbReference type="EMBL" id="PRF21380.1"/>
    </source>
</evidence>
<proteinExistence type="predicted"/>
<dbReference type="RefSeq" id="WP_006407080.1">
    <property type="nucleotide sequence ID" value="NZ_CADETI010000004.1"/>
</dbReference>
<dbReference type="EMBL" id="JAHPMX010000010">
    <property type="protein sequence ID" value="MBU9358466.1"/>
    <property type="molecule type" value="Genomic_DNA"/>
</dbReference>
<evidence type="ECO:0000313" key="2">
    <source>
        <dbReference type="EMBL" id="MBU9358466.1"/>
    </source>
</evidence>
<accession>A0A8E2URL4</accession>
<reference evidence="3 4" key="1">
    <citation type="submission" date="2018-03" db="EMBL/GenBank/DDBJ databases">
        <authorList>
            <person name="Nguyen K."/>
            <person name="Fouts D."/>
            <person name="Sutton G."/>
        </authorList>
    </citation>
    <scope>NUCLEOTIDE SEQUENCE [LARGE SCALE GENOMIC DNA]</scope>
    <source>
        <strain evidence="3 4">AU17135</strain>
    </source>
</reference>
<dbReference type="Proteomes" id="UP000237686">
    <property type="component" value="Unassembled WGS sequence"/>
</dbReference>
<dbReference type="EMBL" id="PVFZ01000051">
    <property type="protein sequence ID" value="PRF21380.1"/>
    <property type="molecule type" value="Genomic_DNA"/>
</dbReference>
<dbReference type="Proteomes" id="UP001196915">
    <property type="component" value="Unassembled WGS sequence"/>
</dbReference>
<protein>
    <submittedName>
        <fullName evidence="3">Uncharacterized protein</fullName>
    </submittedName>
</protein>
<dbReference type="AlphaFoldDB" id="A0A8E2URL4"/>
<feature type="compositionally biased region" description="Polar residues" evidence="1">
    <location>
        <begin position="25"/>
        <end position="34"/>
    </location>
</feature>
<evidence type="ECO:0000313" key="4">
    <source>
        <dbReference type="Proteomes" id="UP000237686"/>
    </source>
</evidence>
<feature type="region of interest" description="Disordered" evidence="1">
    <location>
        <begin position="24"/>
        <end position="44"/>
    </location>
</feature>
<comment type="caution">
    <text evidence="3">The sequence shown here is derived from an EMBL/GenBank/DDBJ whole genome shotgun (WGS) entry which is preliminary data.</text>
</comment>
<name>A0A8E2URL4_9BURK</name>
<organism evidence="3 4">
    <name type="scientific">Burkholderia multivorans</name>
    <dbReference type="NCBI Taxonomy" id="87883"/>
    <lineage>
        <taxon>Bacteria</taxon>
        <taxon>Pseudomonadati</taxon>
        <taxon>Pseudomonadota</taxon>
        <taxon>Betaproteobacteria</taxon>
        <taxon>Burkholderiales</taxon>
        <taxon>Burkholderiaceae</taxon>
        <taxon>Burkholderia</taxon>
        <taxon>Burkholderia cepacia complex</taxon>
    </lineage>
</organism>
<gene>
    <name evidence="3" type="ORF">C6P98_18680</name>
    <name evidence="2" type="ORF">KTE52_19190</name>
</gene>
<sequence length="62" mass="6661">MNNKWAVPPHLFATNGAFTERVASAQDNGDTSMDSPDRNGPISAETFTVVKRAAVIRRGGTE</sequence>
<reference evidence="2" key="2">
    <citation type="submission" date="2021-06" db="EMBL/GenBank/DDBJ databases">
        <title>A collection of bacterial strains from the Burkholderia cepacia Research Laboratory and Repository.</title>
        <authorList>
            <person name="Lipuma J."/>
            <person name="Spilker T."/>
        </authorList>
    </citation>
    <scope>NUCLEOTIDE SEQUENCE</scope>
    <source>
        <strain evidence="2">AU37435</strain>
    </source>
</reference>